<dbReference type="PANTHER" id="PTHR10848:SF0">
    <property type="entry name" value="MEIOTIC RECOMBINATION PROTEIN SPO11"/>
    <property type="match status" value="1"/>
</dbReference>
<comment type="caution">
    <text evidence="1">Lacks conserved residue(s) required for the propagation of feature annotation.</text>
</comment>
<dbReference type="InterPro" id="IPR034136">
    <property type="entry name" value="TOPRIM_Topo6A/Spo11"/>
</dbReference>
<dbReference type="PANTHER" id="PTHR10848">
    <property type="entry name" value="MEIOTIC RECOMBINATION PROTEIN SPO11"/>
    <property type="match status" value="1"/>
</dbReference>
<sequence>MNQNKASKQDEIDGILNDIATSLRCSRTSLPISTVPKGVVVGCLKFKERGSNAVDCMEVGDNGKEIPYSVGSITNIENKGAKFILLVEKDTVFMSLLDHKFYEKVPCIIITGKRMPDVSTRSFLRRLKVELCLPILGLVDVQILHANNHFVDKKEQQRLATGLELAQQIAFAPPPPSLCSQVISDLPFELGFKASSNGECSIHGKVSCLIDVQTRSMFHTVEKVFGIRI</sequence>
<gene>
    <name evidence="3" type="ORF">TorRG33x02_053560</name>
</gene>
<keyword evidence="1" id="KW-0238">DNA-binding</keyword>
<dbReference type="AlphaFoldDB" id="A0A2P5FLR4"/>
<evidence type="ECO:0000313" key="4">
    <source>
        <dbReference type="Proteomes" id="UP000237000"/>
    </source>
</evidence>
<dbReference type="Pfam" id="PF21180">
    <property type="entry name" value="TOP6A-Spo11_Toprim"/>
    <property type="match status" value="1"/>
</dbReference>
<dbReference type="STRING" id="63057.A0A2P5FLR4"/>
<accession>A0A2P5FLR4</accession>
<dbReference type="GO" id="GO:0007131">
    <property type="term" value="P:reciprocal meiotic recombination"/>
    <property type="evidence" value="ECO:0007669"/>
    <property type="project" value="TreeGrafter"/>
</dbReference>
<keyword evidence="3" id="KW-0413">Isomerase</keyword>
<proteinExistence type="inferred from homology"/>
<protein>
    <submittedName>
        <fullName evidence="3">Spo11/DNA topoisomerase VI subunit A</fullName>
    </submittedName>
</protein>
<dbReference type="GO" id="GO:0003918">
    <property type="term" value="F:DNA topoisomerase type II (double strand cut, ATP-hydrolyzing) activity"/>
    <property type="evidence" value="ECO:0007669"/>
    <property type="project" value="InterPro"/>
</dbReference>
<dbReference type="Gene3D" id="3.40.1360.10">
    <property type="match status" value="1"/>
</dbReference>
<dbReference type="GO" id="GO:0000228">
    <property type="term" value="C:nuclear chromosome"/>
    <property type="evidence" value="ECO:0007669"/>
    <property type="project" value="TreeGrafter"/>
</dbReference>
<comment type="similarity">
    <text evidence="1">Belongs to the TOP6A family.</text>
</comment>
<reference evidence="4" key="1">
    <citation type="submission" date="2016-06" db="EMBL/GenBank/DDBJ databases">
        <title>Parallel loss of symbiosis genes in relatives of nitrogen-fixing non-legume Parasponia.</title>
        <authorList>
            <person name="Van Velzen R."/>
            <person name="Holmer R."/>
            <person name="Bu F."/>
            <person name="Rutten L."/>
            <person name="Van Zeijl A."/>
            <person name="Liu W."/>
            <person name="Santuari L."/>
            <person name="Cao Q."/>
            <person name="Sharma T."/>
            <person name="Shen D."/>
            <person name="Roswanjaya Y."/>
            <person name="Wardhani T."/>
            <person name="Kalhor M.S."/>
            <person name="Jansen J."/>
            <person name="Van den Hoogen J."/>
            <person name="Gungor B."/>
            <person name="Hartog M."/>
            <person name="Hontelez J."/>
            <person name="Verver J."/>
            <person name="Yang W.-C."/>
            <person name="Schijlen E."/>
            <person name="Repin R."/>
            <person name="Schilthuizen M."/>
            <person name="Schranz E."/>
            <person name="Heidstra R."/>
            <person name="Miyata K."/>
            <person name="Fedorova E."/>
            <person name="Kohlen W."/>
            <person name="Bisseling T."/>
            <person name="Smit S."/>
            <person name="Geurts R."/>
        </authorList>
    </citation>
    <scope>NUCLEOTIDE SEQUENCE [LARGE SCALE GENOMIC DNA]</scope>
    <source>
        <strain evidence="4">cv. RG33-2</strain>
    </source>
</reference>
<dbReference type="PRINTS" id="PR01550">
    <property type="entry name" value="TOP6AFAMILY"/>
</dbReference>
<feature type="domain" description="Topoisomerase 6 subunit A/Spo11 TOPRIM" evidence="2">
    <location>
        <begin position="83"/>
        <end position="141"/>
    </location>
</feature>
<dbReference type="PROSITE" id="PS52041">
    <property type="entry name" value="TOPO_IIB"/>
    <property type="match status" value="1"/>
</dbReference>
<evidence type="ECO:0000256" key="1">
    <source>
        <dbReference type="PROSITE-ProRule" id="PRU01385"/>
    </source>
</evidence>
<dbReference type="SUPFAM" id="SSF56726">
    <property type="entry name" value="DNA topoisomerase IV, alpha subunit"/>
    <property type="match status" value="1"/>
</dbReference>
<dbReference type="GO" id="GO:0042138">
    <property type="term" value="P:meiotic DNA double-strand break formation"/>
    <property type="evidence" value="ECO:0007669"/>
    <property type="project" value="TreeGrafter"/>
</dbReference>
<dbReference type="InterPro" id="IPR002815">
    <property type="entry name" value="Spo11/TopoVI_A"/>
</dbReference>
<dbReference type="EMBL" id="JXTC01000022">
    <property type="protein sequence ID" value="PON98741.1"/>
    <property type="molecule type" value="Genomic_DNA"/>
</dbReference>
<dbReference type="InterPro" id="IPR036078">
    <property type="entry name" value="Spo11/TopoVI_A_sf"/>
</dbReference>
<evidence type="ECO:0000313" key="3">
    <source>
        <dbReference type="EMBL" id="PON98741.1"/>
    </source>
</evidence>
<name>A0A2P5FLR4_TREOI</name>
<dbReference type="GO" id="GO:0000706">
    <property type="term" value="P:meiotic DNA double-strand break processing"/>
    <property type="evidence" value="ECO:0007669"/>
    <property type="project" value="TreeGrafter"/>
</dbReference>
<dbReference type="Proteomes" id="UP000237000">
    <property type="component" value="Unassembled WGS sequence"/>
</dbReference>
<organism evidence="3 4">
    <name type="scientific">Trema orientale</name>
    <name type="common">Charcoal tree</name>
    <name type="synonym">Celtis orientalis</name>
    <dbReference type="NCBI Taxonomy" id="63057"/>
    <lineage>
        <taxon>Eukaryota</taxon>
        <taxon>Viridiplantae</taxon>
        <taxon>Streptophyta</taxon>
        <taxon>Embryophyta</taxon>
        <taxon>Tracheophyta</taxon>
        <taxon>Spermatophyta</taxon>
        <taxon>Magnoliopsida</taxon>
        <taxon>eudicotyledons</taxon>
        <taxon>Gunneridae</taxon>
        <taxon>Pentapetalae</taxon>
        <taxon>rosids</taxon>
        <taxon>fabids</taxon>
        <taxon>Rosales</taxon>
        <taxon>Cannabaceae</taxon>
        <taxon>Trema</taxon>
    </lineage>
</organism>
<dbReference type="GO" id="GO:0003677">
    <property type="term" value="F:DNA binding"/>
    <property type="evidence" value="ECO:0007669"/>
    <property type="project" value="UniProtKB-UniRule"/>
</dbReference>
<dbReference type="InParanoid" id="A0A2P5FLR4"/>
<comment type="caution">
    <text evidence="3">The sequence shown here is derived from an EMBL/GenBank/DDBJ whole genome shotgun (WGS) entry which is preliminary data.</text>
</comment>
<keyword evidence="4" id="KW-1185">Reference proteome</keyword>
<evidence type="ECO:0000259" key="2">
    <source>
        <dbReference type="Pfam" id="PF21180"/>
    </source>
</evidence>
<dbReference type="OrthoDB" id="5377392at2759"/>